<feature type="region of interest" description="Disordered" evidence="1">
    <location>
        <begin position="1"/>
        <end position="34"/>
    </location>
</feature>
<feature type="region of interest" description="Disordered" evidence="1">
    <location>
        <begin position="90"/>
        <end position="116"/>
    </location>
</feature>
<accession>A0A9P5YV13</accession>
<dbReference type="Proteomes" id="UP000807469">
    <property type="component" value="Unassembled WGS sequence"/>
</dbReference>
<feature type="region of interest" description="Disordered" evidence="1">
    <location>
        <begin position="291"/>
        <end position="321"/>
    </location>
</feature>
<dbReference type="OrthoDB" id="2534923at2759"/>
<feature type="compositionally biased region" description="Pro residues" evidence="1">
    <location>
        <begin position="239"/>
        <end position="249"/>
    </location>
</feature>
<feature type="compositionally biased region" description="Low complexity" evidence="1">
    <location>
        <begin position="224"/>
        <end position="238"/>
    </location>
</feature>
<feature type="region of interest" description="Disordered" evidence="1">
    <location>
        <begin position="209"/>
        <end position="253"/>
    </location>
</feature>
<sequence length="667" mass="72994">MTDRTGGPTSPNYIHRKRPESYEEEDEQGSEGEDVVILKARVKNPHIPHTDDEDERLSRQDLALARSLRLRAEGLEKVVISMLERPPPIHPIDDEEILTPPTSPKTSTTSLTHPHRLPNGVRLRLALGTIINDLFARQAPSPPYRHTHAPNAKIASPPDQSPSVPSPRDLPDALYTLAPVSGAFIPVPQPPPPVPSRSIQPYSDYSYNPALQRYGQPSTTHMHMPYQSMQQQQQQQSYTPPPPSYPQRPQPSQRTRLLYSVGADPDTANSPPAFRCPRHLHTGCEICVEAKSPPRQTGSSNSRGRAGSFGGAGDRNSAAHNSWKAMPGGVGPGGGGITGWQDGSGIGSGLLRPAVRGSALRRRVRDGDQTAGAGNTMLSKLIPRFIRLSALAAAELGREARGEEEVVGSDDGKEREKEDSATATGSSQTPSTNGGATPRRDWTSGASGYSPMQPPSSPSAPRSGNTGQAQSAQSRMYEYALRPSSEWYMLLAGLLTRAVLEGYLSGGWTGLQAVQCLLLVGFGINENAGKERERQRREEGDDSDDEEEEFASLAPDELPNLIEAIKILFPNLRDSSGGQKGRQEEEYEMEMLERLKRFYDIPASTPDCATHMEDLAWSYPAEPVERAAVRFCEAIQRWRGKPELETVSIFLFPHIPMRAHLDLLTTS</sequence>
<feature type="compositionally biased region" description="Polar residues" evidence="1">
    <location>
        <begin position="421"/>
        <end position="435"/>
    </location>
</feature>
<dbReference type="AlphaFoldDB" id="A0A9P5YV13"/>
<reference evidence="2" key="1">
    <citation type="submission" date="2020-11" db="EMBL/GenBank/DDBJ databases">
        <authorList>
            <consortium name="DOE Joint Genome Institute"/>
            <person name="Ahrendt S."/>
            <person name="Riley R."/>
            <person name="Andreopoulos W."/>
            <person name="Labutti K."/>
            <person name="Pangilinan J."/>
            <person name="Ruiz-Duenas F.J."/>
            <person name="Barrasa J.M."/>
            <person name="Sanchez-Garcia M."/>
            <person name="Camarero S."/>
            <person name="Miyauchi S."/>
            <person name="Serrano A."/>
            <person name="Linde D."/>
            <person name="Babiker R."/>
            <person name="Drula E."/>
            <person name="Ayuso-Fernandez I."/>
            <person name="Pacheco R."/>
            <person name="Padilla G."/>
            <person name="Ferreira P."/>
            <person name="Barriuso J."/>
            <person name="Kellner H."/>
            <person name="Castanera R."/>
            <person name="Alfaro M."/>
            <person name="Ramirez L."/>
            <person name="Pisabarro A.G."/>
            <person name="Kuo A."/>
            <person name="Tritt A."/>
            <person name="Lipzen A."/>
            <person name="He G."/>
            <person name="Yan M."/>
            <person name="Ng V."/>
            <person name="Cullen D."/>
            <person name="Martin F."/>
            <person name="Rosso M.-N."/>
            <person name="Henrissat B."/>
            <person name="Hibbett D."/>
            <person name="Martinez A.T."/>
            <person name="Grigoriev I.V."/>
        </authorList>
    </citation>
    <scope>NUCLEOTIDE SEQUENCE</scope>
    <source>
        <strain evidence="2">CIRM-BRFM 674</strain>
    </source>
</reference>
<feature type="region of interest" description="Disordered" evidence="1">
    <location>
        <begin position="396"/>
        <end position="471"/>
    </location>
</feature>
<dbReference type="EMBL" id="MU155312">
    <property type="protein sequence ID" value="KAF9475969.1"/>
    <property type="molecule type" value="Genomic_DNA"/>
</dbReference>
<feature type="compositionally biased region" description="Low complexity" evidence="1">
    <location>
        <begin position="156"/>
        <end position="167"/>
    </location>
</feature>
<feature type="compositionally biased region" description="Basic and acidic residues" evidence="1">
    <location>
        <begin position="529"/>
        <end position="539"/>
    </location>
</feature>
<proteinExistence type="predicted"/>
<comment type="caution">
    <text evidence="2">The sequence shown here is derived from an EMBL/GenBank/DDBJ whole genome shotgun (WGS) entry which is preliminary data.</text>
</comment>
<feature type="compositionally biased region" description="Basic and acidic residues" evidence="1">
    <location>
        <begin position="396"/>
        <end position="420"/>
    </location>
</feature>
<feature type="compositionally biased region" description="Acidic residues" evidence="1">
    <location>
        <begin position="540"/>
        <end position="550"/>
    </location>
</feature>
<feature type="compositionally biased region" description="Low complexity" evidence="1">
    <location>
        <begin position="98"/>
        <end position="112"/>
    </location>
</feature>
<gene>
    <name evidence="2" type="ORF">BDN70DRAFT_201845</name>
</gene>
<keyword evidence="3" id="KW-1185">Reference proteome</keyword>
<evidence type="ECO:0000313" key="3">
    <source>
        <dbReference type="Proteomes" id="UP000807469"/>
    </source>
</evidence>
<evidence type="ECO:0000313" key="2">
    <source>
        <dbReference type="EMBL" id="KAF9475969.1"/>
    </source>
</evidence>
<organism evidence="2 3">
    <name type="scientific">Pholiota conissans</name>
    <dbReference type="NCBI Taxonomy" id="109636"/>
    <lineage>
        <taxon>Eukaryota</taxon>
        <taxon>Fungi</taxon>
        <taxon>Dikarya</taxon>
        <taxon>Basidiomycota</taxon>
        <taxon>Agaricomycotina</taxon>
        <taxon>Agaricomycetes</taxon>
        <taxon>Agaricomycetidae</taxon>
        <taxon>Agaricales</taxon>
        <taxon>Agaricineae</taxon>
        <taxon>Strophariaceae</taxon>
        <taxon>Pholiota</taxon>
    </lineage>
</organism>
<name>A0A9P5YV13_9AGAR</name>
<protein>
    <submittedName>
        <fullName evidence="2">Uncharacterized protein</fullName>
    </submittedName>
</protein>
<feature type="region of interest" description="Disordered" evidence="1">
    <location>
        <begin position="529"/>
        <end position="553"/>
    </location>
</feature>
<feature type="compositionally biased region" description="Acidic residues" evidence="1">
    <location>
        <begin position="22"/>
        <end position="34"/>
    </location>
</feature>
<feature type="region of interest" description="Disordered" evidence="1">
    <location>
        <begin position="141"/>
        <end position="172"/>
    </location>
</feature>
<evidence type="ECO:0000256" key="1">
    <source>
        <dbReference type="SAM" id="MobiDB-lite"/>
    </source>
</evidence>